<proteinExistence type="inferred from homology"/>
<comment type="subunit">
    <text evidence="20">May form homooligomers. Interacts with CREBBP/CBP, EED/WAIT1, EP300/P300, NCOA6/PRIP, PPARBP/PBP and SMN.</text>
</comment>
<evidence type="ECO:0000256" key="21">
    <source>
        <dbReference type="ARBA" id="ARBA00079339"/>
    </source>
</evidence>
<dbReference type="PANTHER" id="PTHR14741">
    <property type="entry name" value="S-ADENOSYLMETHIONINE-DEPENDENT METHYLTRANSFERASE RELATED"/>
    <property type="match status" value="1"/>
</dbReference>
<evidence type="ECO:0000256" key="1">
    <source>
        <dbReference type="ARBA" id="ARBA00004408"/>
    </source>
</evidence>
<evidence type="ECO:0000256" key="14">
    <source>
        <dbReference type="ARBA" id="ARBA00047418"/>
    </source>
</evidence>
<comment type="caution">
    <text evidence="24">The sequence shown here is derived from an EMBL/GenBank/DDBJ whole genome shotgun (WGS) entry which is preliminary data.</text>
</comment>
<evidence type="ECO:0000256" key="5">
    <source>
        <dbReference type="ARBA" id="ARBA00022490"/>
    </source>
</evidence>
<gene>
    <name evidence="24" type="ORF">PM001_LOCUS12403</name>
</gene>
<evidence type="ECO:0000256" key="10">
    <source>
        <dbReference type="ARBA" id="ARBA00023015"/>
    </source>
</evidence>
<keyword evidence="9" id="KW-0949">S-adenosyl-L-methionine</keyword>
<evidence type="ECO:0000256" key="22">
    <source>
        <dbReference type="ARBA" id="ARBA00081504"/>
    </source>
</evidence>
<evidence type="ECO:0000256" key="9">
    <source>
        <dbReference type="ARBA" id="ARBA00022691"/>
    </source>
</evidence>
<sequence length="475" mass="51605">MTLVMTEIRLQSPGVHKALRGKKNRRRSVKQESALCTSKEASDACADLYEAAQAQLEQEMKEAGVEGSLPMSFGSGSRGETSRKRKRLLDTKETEDVADMGRIDDEMGGAEDGGGSGGGDEENMEESRGQVVAGVAATAVGLASEDEVDRIVSKETLASEMAFAGAVSATAAAGAGEDEVKELVSEESLTSEMVVVNKVRVVFDSDGEVSGRVIEQVKVVTEEKVKQEPSVSDVARKKKRAAKKKKKKHPVAKDVLKFYMRRHTLFEKFENGIKLDHESWFSVTPQAIAEHIAMRLSCDVVLDPFAGCGGNVIQLAMTCKQVIAIDIDPVKIRMAKHNAAIYGVADKIEWIVGNSIDLLPSLQADVVFLSPPWGGVDYNRTCFSLDDMLVKGVSGLDLFTKVRKVSKNVAYYLPRGTPTMVLEALAPGEQVECENVFLDQHLTVVTAYYGDLAAREVPEVPVNEDVFPNEETVDA</sequence>
<evidence type="ECO:0000313" key="25">
    <source>
        <dbReference type="Proteomes" id="UP001162060"/>
    </source>
</evidence>
<protein>
    <recommendedName>
        <fullName evidence="4">Trimethylguanosine synthase</fullName>
    </recommendedName>
    <alternativeName>
        <fullName evidence="18">Cap-specific guanine-N(2) methyltransferase</fullName>
    </alternativeName>
    <alternativeName>
        <fullName evidence="21">Nuclear receptor coactivator 6-interacting protein</fullName>
    </alternativeName>
    <alternativeName>
        <fullName evidence="22">PRIP-interacting protein with methyltransferase motif</fullName>
    </alternativeName>
</protein>
<dbReference type="AlphaFoldDB" id="A0AAV1U1Q9"/>
<evidence type="ECO:0000256" key="7">
    <source>
        <dbReference type="ARBA" id="ARBA00022603"/>
    </source>
</evidence>
<evidence type="ECO:0000256" key="17">
    <source>
        <dbReference type="ARBA" id="ARBA00049075"/>
    </source>
</evidence>
<comment type="catalytic activity">
    <reaction evidence="17">
        <text>a 5'-end (N(7)-methyl 5'-triphosphoguanosine)-ribonucleoside in snRNA + S-adenosyl-L-methionine = a 5'-end (N(2),N(7)-dimethyl 5'-triphosphoguanosine)-ribonucleoside in snRNA + S-adenosyl-L-homocysteine + H(+)</text>
        <dbReference type="Rhea" id="RHEA:78471"/>
        <dbReference type="Rhea" id="RHEA-COMP:19085"/>
        <dbReference type="Rhea" id="RHEA-COMP:19087"/>
        <dbReference type="ChEBI" id="CHEBI:15378"/>
        <dbReference type="ChEBI" id="CHEBI:57856"/>
        <dbReference type="ChEBI" id="CHEBI:59789"/>
        <dbReference type="ChEBI" id="CHEBI:156461"/>
        <dbReference type="ChEBI" id="CHEBI:172880"/>
    </reaction>
    <physiologicalReaction direction="left-to-right" evidence="17">
        <dbReference type="Rhea" id="RHEA:78472"/>
    </physiologicalReaction>
</comment>
<evidence type="ECO:0000256" key="12">
    <source>
        <dbReference type="ARBA" id="ARBA00023242"/>
    </source>
</evidence>
<dbReference type="GO" id="GO:0005730">
    <property type="term" value="C:nucleolus"/>
    <property type="evidence" value="ECO:0007669"/>
    <property type="project" value="UniProtKB-SubCell"/>
</dbReference>
<feature type="compositionally biased region" description="Basic and acidic residues" evidence="23">
    <location>
        <begin position="88"/>
        <end position="105"/>
    </location>
</feature>
<dbReference type="Proteomes" id="UP001162060">
    <property type="component" value="Unassembled WGS sequence"/>
</dbReference>
<evidence type="ECO:0000256" key="3">
    <source>
        <dbReference type="ARBA" id="ARBA00004604"/>
    </source>
</evidence>
<keyword evidence="7" id="KW-0489">Methyltransferase</keyword>
<dbReference type="GO" id="GO:0005737">
    <property type="term" value="C:cytoplasm"/>
    <property type="evidence" value="ECO:0007669"/>
    <property type="project" value="UniProtKB-SubCell"/>
</dbReference>
<dbReference type="SUPFAM" id="SSF53335">
    <property type="entry name" value="S-adenosyl-L-methionine-dependent methyltransferases"/>
    <property type="match status" value="1"/>
</dbReference>
<dbReference type="GO" id="GO:0015030">
    <property type="term" value="C:Cajal body"/>
    <property type="evidence" value="ECO:0007669"/>
    <property type="project" value="UniProtKB-SubCell"/>
</dbReference>
<comment type="similarity">
    <text evidence="13">Belongs to the methyltransferase superfamily. Trimethylguanosine synthase family.</text>
</comment>
<keyword evidence="12" id="KW-0539">Nucleus</keyword>
<dbReference type="PANTHER" id="PTHR14741:SF32">
    <property type="entry name" value="TRIMETHYLGUANOSINE SYNTHASE"/>
    <property type="match status" value="1"/>
</dbReference>
<comment type="function">
    <text evidence="19">Catalyzes the 2 serial methylation steps for the conversion of the 7-monomethylguanosine (m(7)G) caps of snRNAs and snoRNAs to a 2,2,7-trimethylguanosine (m(2,2,7)G) cap structure. The enzyme is specific for guanine, and N7 methylation must precede N2 methylation. Hypermethylation of the m7G cap of U snRNAs leads to their concentration in nuclear foci, their colocalization with coilin and the formation of canonical Cajal bodies (CBs). Plays a role in transcriptional regulation.</text>
</comment>
<dbReference type="GO" id="GO:0071164">
    <property type="term" value="F:RNA cap trimethylguanosine synthase activity"/>
    <property type="evidence" value="ECO:0007669"/>
    <property type="project" value="TreeGrafter"/>
</dbReference>
<evidence type="ECO:0000256" key="4">
    <source>
        <dbReference type="ARBA" id="ARBA00018517"/>
    </source>
</evidence>
<keyword evidence="11" id="KW-0804">Transcription</keyword>
<name>A0AAV1U1Q9_9STRA</name>
<keyword evidence="6" id="KW-0597">Phosphoprotein</keyword>
<dbReference type="FunFam" id="3.40.50.150:FF:000066">
    <property type="entry name" value="Trimethylguanosine synthase 1"/>
    <property type="match status" value="1"/>
</dbReference>
<dbReference type="InterPro" id="IPR029063">
    <property type="entry name" value="SAM-dependent_MTases_sf"/>
</dbReference>
<evidence type="ECO:0000256" key="16">
    <source>
        <dbReference type="ARBA" id="ARBA00048763"/>
    </source>
</evidence>
<dbReference type="Gene3D" id="3.40.50.150">
    <property type="entry name" value="Vaccinia Virus protein VP39"/>
    <property type="match status" value="1"/>
</dbReference>
<evidence type="ECO:0000256" key="15">
    <source>
        <dbReference type="ARBA" id="ARBA00048740"/>
    </source>
</evidence>
<keyword evidence="10" id="KW-0805">Transcription regulation</keyword>
<dbReference type="Pfam" id="PF09445">
    <property type="entry name" value="Methyltransf_15"/>
    <property type="match status" value="1"/>
</dbReference>
<dbReference type="CDD" id="cd02440">
    <property type="entry name" value="AdoMet_MTases"/>
    <property type="match status" value="1"/>
</dbReference>
<evidence type="ECO:0000256" key="8">
    <source>
        <dbReference type="ARBA" id="ARBA00022679"/>
    </source>
</evidence>
<evidence type="ECO:0000256" key="6">
    <source>
        <dbReference type="ARBA" id="ARBA00022553"/>
    </source>
</evidence>
<dbReference type="InterPro" id="IPR019012">
    <property type="entry name" value="RNA_cap_Gua-N2-MeTrfase"/>
</dbReference>
<comment type="subcellular location">
    <subcellularLocation>
        <location evidence="2">Cytoplasm</location>
    </subcellularLocation>
    <subcellularLocation>
        <location evidence="1">Nucleus</location>
        <location evidence="1">Cajal body</location>
    </subcellularLocation>
    <subcellularLocation>
        <location evidence="3">Nucleus</location>
        <location evidence="3">Nucleolus</location>
    </subcellularLocation>
</comment>
<comment type="catalytic activity">
    <reaction evidence="14">
        <text>a 5'-end (N(2),N(7)-dimethyl 5'-triphosphoguanosine)-ribonucleoside in snoRNA + S-adenosyl-L-methionine = a 5'-end (N(2),N(2),N(7)-trimethyl 5'-triphosphoguanosine)-ribonucleoside in snoRNA + S-adenosyl-L-homocysteine + H(+)</text>
        <dbReference type="Rhea" id="RHEA:78507"/>
        <dbReference type="Rhea" id="RHEA-COMP:19088"/>
        <dbReference type="Rhea" id="RHEA-COMP:19090"/>
        <dbReference type="ChEBI" id="CHEBI:15378"/>
        <dbReference type="ChEBI" id="CHEBI:57856"/>
        <dbReference type="ChEBI" id="CHEBI:59789"/>
        <dbReference type="ChEBI" id="CHEBI:167623"/>
        <dbReference type="ChEBI" id="CHEBI:172880"/>
    </reaction>
    <physiologicalReaction direction="left-to-right" evidence="14">
        <dbReference type="Rhea" id="RHEA:78508"/>
    </physiologicalReaction>
</comment>
<feature type="region of interest" description="Disordered" evidence="23">
    <location>
        <begin position="66"/>
        <end position="127"/>
    </location>
</feature>
<accession>A0AAV1U1Q9</accession>
<evidence type="ECO:0000256" key="20">
    <source>
        <dbReference type="ARBA" id="ARBA00064494"/>
    </source>
</evidence>
<evidence type="ECO:0000313" key="24">
    <source>
        <dbReference type="EMBL" id="CAK7927253.1"/>
    </source>
</evidence>
<evidence type="ECO:0000256" key="18">
    <source>
        <dbReference type="ARBA" id="ARBA00049790"/>
    </source>
</evidence>
<evidence type="ECO:0000256" key="2">
    <source>
        <dbReference type="ARBA" id="ARBA00004496"/>
    </source>
</evidence>
<evidence type="ECO:0000256" key="23">
    <source>
        <dbReference type="SAM" id="MobiDB-lite"/>
    </source>
</evidence>
<keyword evidence="8" id="KW-0808">Transferase</keyword>
<evidence type="ECO:0000256" key="13">
    <source>
        <dbReference type="ARBA" id="ARBA00025783"/>
    </source>
</evidence>
<evidence type="ECO:0000256" key="19">
    <source>
        <dbReference type="ARBA" id="ARBA00057179"/>
    </source>
</evidence>
<evidence type="ECO:0000256" key="11">
    <source>
        <dbReference type="ARBA" id="ARBA00023163"/>
    </source>
</evidence>
<reference evidence="24" key="1">
    <citation type="submission" date="2024-01" db="EMBL/GenBank/DDBJ databases">
        <authorList>
            <person name="Webb A."/>
        </authorList>
    </citation>
    <scope>NUCLEOTIDE SEQUENCE</scope>
    <source>
        <strain evidence="24">Pm1</strain>
    </source>
</reference>
<comment type="catalytic activity">
    <reaction evidence="15">
        <text>a 5'-end (N(7)-methyl 5'-triphosphoguanosine)-ribonucleoside in snoRNA + S-adenosyl-L-methionine = a 5'-end (N(2),N(7)-dimethyl 5'-triphosphoguanosine)-ribonucleoside in snoRNA + S-adenosyl-L-homocysteine + H(+)</text>
        <dbReference type="Rhea" id="RHEA:78475"/>
        <dbReference type="Rhea" id="RHEA-COMP:19086"/>
        <dbReference type="Rhea" id="RHEA-COMP:19088"/>
        <dbReference type="ChEBI" id="CHEBI:15378"/>
        <dbReference type="ChEBI" id="CHEBI:57856"/>
        <dbReference type="ChEBI" id="CHEBI:59789"/>
        <dbReference type="ChEBI" id="CHEBI:156461"/>
        <dbReference type="ChEBI" id="CHEBI:172880"/>
    </reaction>
    <physiologicalReaction direction="left-to-right" evidence="15">
        <dbReference type="Rhea" id="RHEA:78476"/>
    </physiologicalReaction>
</comment>
<keyword evidence="5" id="KW-0963">Cytoplasm</keyword>
<dbReference type="EMBL" id="CAKLBY020000109">
    <property type="protein sequence ID" value="CAK7927253.1"/>
    <property type="molecule type" value="Genomic_DNA"/>
</dbReference>
<organism evidence="24 25">
    <name type="scientific">Peronospora matthiolae</name>
    <dbReference type="NCBI Taxonomy" id="2874970"/>
    <lineage>
        <taxon>Eukaryota</taxon>
        <taxon>Sar</taxon>
        <taxon>Stramenopiles</taxon>
        <taxon>Oomycota</taxon>
        <taxon>Peronosporomycetes</taxon>
        <taxon>Peronosporales</taxon>
        <taxon>Peronosporaceae</taxon>
        <taxon>Peronospora</taxon>
    </lineage>
</organism>
<comment type="catalytic activity">
    <reaction evidence="16">
        <text>a 5'-end (N(2),N(7)-dimethyl 5'-triphosphoguanosine)-ribonucleoside in snRNA + S-adenosyl-L-methionine = a 5'-end (N(2),N(2),N(7)-trimethyl 5'-triphosphoguanosine)-ribonucleoside in snRNA + S-adenosyl-L-homocysteine + H(+)</text>
        <dbReference type="Rhea" id="RHEA:78479"/>
        <dbReference type="Rhea" id="RHEA-COMP:19087"/>
        <dbReference type="Rhea" id="RHEA-COMP:19089"/>
        <dbReference type="ChEBI" id="CHEBI:15378"/>
        <dbReference type="ChEBI" id="CHEBI:57856"/>
        <dbReference type="ChEBI" id="CHEBI:59789"/>
        <dbReference type="ChEBI" id="CHEBI:167623"/>
        <dbReference type="ChEBI" id="CHEBI:172880"/>
    </reaction>
    <physiologicalReaction direction="left-to-right" evidence="16">
        <dbReference type="Rhea" id="RHEA:78480"/>
    </physiologicalReaction>
</comment>